<organism evidence="1 2">
    <name type="scientific">Dreissena polymorpha</name>
    <name type="common">Zebra mussel</name>
    <name type="synonym">Mytilus polymorpha</name>
    <dbReference type="NCBI Taxonomy" id="45954"/>
    <lineage>
        <taxon>Eukaryota</taxon>
        <taxon>Metazoa</taxon>
        <taxon>Spiralia</taxon>
        <taxon>Lophotrochozoa</taxon>
        <taxon>Mollusca</taxon>
        <taxon>Bivalvia</taxon>
        <taxon>Autobranchia</taxon>
        <taxon>Heteroconchia</taxon>
        <taxon>Euheterodonta</taxon>
        <taxon>Imparidentia</taxon>
        <taxon>Neoheterodontei</taxon>
        <taxon>Myida</taxon>
        <taxon>Dreissenoidea</taxon>
        <taxon>Dreissenidae</taxon>
        <taxon>Dreissena</taxon>
    </lineage>
</organism>
<gene>
    <name evidence="1" type="ORF">DPMN_165863</name>
</gene>
<reference evidence="1" key="2">
    <citation type="submission" date="2020-11" db="EMBL/GenBank/DDBJ databases">
        <authorList>
            <person name="McCartney M.A."/>
            <person name="Auch B."/>
            <person name="Kono T."/>
            <person name="Mallez S."/>
            <person name="Becker A."/>
            <person name="Gohl D.M."/>
            <person name="Silverstein K.A.T."/>
            <person name="Koren S."/>
            <person name="Bechman K.B."/>
            <person name="Herman A."/>
            <person name="Abrahante J.E."/>
            <person name="Garbe J."/>
        </authorList>
    </citation>
    <scope>NUCLEOTIDE SEQUENCE</scope>
    <source>
        <strain evidence="1">Duluth1</strain>
        <tissue evidence="1">Whole animal</tissue>
    </source>
</reference>
<name>A0A9D4EW53_DREPO</name>
<evidence type="ECO:0000313" key="2">
    <source>
        <dbReference type="Proteomes" id="UP000828390"/>
    </source>
</evidence>
<protein>
    <submittedName>
        <fullName evidence="1">Uncharacterized protein</fullName>
    </submittedName>
</protein>
<comment type="caution">
    <text evidence="1">The sequence shown here is derived from an EMBL/GenBank/DDBJ whole genome shotgun (WGS) entry which is preliminary data.</text>
</comment>
<dbReference type="AlphaFoldDB" id="A0A9D4EW53"/>
<dbReference type="EMBL" id="JAIWYP010000008">
    <property type="protein sequence ID" value="KAH3787735.1"/>
    <property type="molecule type" value="Genomic_DNA"/>
</dbReference>
<accession>A0A9D4EW53</accession>
<evidence type="ECO:0000313" key="1">
    <source>
        <dbReference type="EMBL" id="KAH3787735.1"/>
    </source>
</evidence>
<dbReference type="Proteomes" id="UP000828390">
    <property type="component" value="Unassembled WGS sequence"/>
</dbReference>
<reference evidence="1" key="1">
    <citation type="journal article" date="2019" name="bioRxiv">
        <title>The Genome of the Zebra Mussel, Dreissena polymorpha: A Resource for Invasive Species Research.</title>
        <authorList>
            <person name="McCartney M.A."/>
            <person name="Auch B."/>
            <person name="Kono T."/>
            <person name="Mallez S."/>
            <person name="Zhang Y."/>
            <person name="Obille A."/>
            <person name="Becker A."/>
            <person name="Abrahante J.E."/>
            <person name="Garbe J."/>
            <person name="Badalamenti J.P."/>
            <person name="Herman A."/>
            <person name="Mangelson H."/>
            <person name="Liachko I."/>
            <person name="Sullivan S."/>
            <person name="Sone E.D."/>
            <person name="Koren S."/>
            <person name="Silverstein K.A.T."/>
            <person name="Beckman K.B."/>
            <person name="Gohl D.M."/>
        </authorList>
    </citation>
    <scope>NUCLEOTIDE SEQUENCE</scope>
    <source>
        <strain evidence="1">Duluth1</strain>
        <tissue evidence="1">Whole animal</tissue>
    </source>
</reference>
<keyword evidence="2" id="KW-1185">Reference proteome</keyword>
<proteinExistence type="predicted"/>
<sequence>MSSERWLTGWSKKGSLREEKFQVYRAARSLQPKRLTYLVVPIEEGVTWFCAQFVCRLMSAVQSTGRNKRQTIQKLSQAAERSSRLLWLRRDDAAWKK</sequence>